<evidence type="ECO:0000256" key="2">
    <source>
        <dbReference type="SAM" id="Phobius"/>
    </source>
</evidence>
<feature type="region of interest" description="Disordered" evidence="1">
    <location>
        <begin position="232"/>
        <end position="263"/>
    </location>
</feature>
<name>A0A9P6YRT7_9FUNG</name>
<evidence type="ECO:0000256" key="1">
    <source>
        <dbReference type="SAM" id="MobiDB-lite"/>
    </source>
</evidence>
<accession>A0A9P6YRT7</accession>
<organism evidence="3 4">
    <name type="scientific">Rhizopus delemar</name>
    <dbReference type="NCBI Taxonomy" id="936053"/>
    <lineage>
        <taxon>Eukaryota</taxon>
        <taxon>Fungi</taxon>
        <taxon>Fungi incertae sedis</taxon>
        <taxon>Mucoromycota</taxon>
        <taxon>Mucoromycotina</taxon>
        <taxon>Mucoromycetes</taxon>
        <taxon>Mucorales</taxon>
        <taxon>Mucorineae</taxon>
        <taxon>Rhizopodaceae</taxon>
        <taxon>Rhizopus</taxon>
    </lineage>
</organism>
<protein>
    <submittedName>
        <fullName evidence="3">Uncharacterized protein</fullName>
    </submittedName>
</protein>
<evidence type="ECO:0000313" key="3">
    <source>
        <dbReference type="EMBL" id="KAG1562752.1"/>
    </source>
</evidence>
<proteinExistence type="predicted"/>
<feature type="region of interest" description="Disordered" evidence="1">
    <location>
        <begin position="190"/>
        <end position="218"/>
    </location>
</feature>
<keyword evidence="4" id="KW-1185">Reference proteome</keyword>
<dbReference type="AlphaFoldDB" id="A0A9P6YRT7"/>
<feature type="compositionally biased region" description="Low complexity" evidence="1">
    <location>
        <begin position="240"/>
        <end position="251"/>
    </location>
</feature>
<keyword evidence="2" id="KW-1133">Transmembrane helix</keyword>
<comment type="caution">
    <text evidence="3">The sequence shown here is derived from an EMBL/GenBank/DDBJ whole genome shotgun (WGS) entry which is preliminary data.</text>
</comment>
<keyword evidence="2" id="KW-0812">Transmembrane</keyword>
<reference evidence="3 4" key="1">
    <citation type="journal article" date="2020" name="Microb. Genom.">
        <title>Genetic diversity of clinical and environmental Mucorales isolates obtained from an investigation of mucormycosis cases among solid organ transplant recipients.</title>
        <authorList>
            <person name="Nguyen M.H."/>
            <person name="Kaul D."/>
            <person name="Muto C."/>
            <person name="Cheng S.J."/>
            <person name="Richter R.A."/>
            <person name="Bruno V.M."/>
            <person name="Liu G."/>
            <person name="Beyhan S."/>
            <person name="Sundermann A.J."/>
            <person name="Mounaud S."/>
            <person name="Pasculle A.W."/>
            <person name="Nierman W.C."/>
            <person name="Driscoll E."/>
            <person name="Cumbie R."/>
            <person name="Clancy C.J."/>
            <person name="Dupont C.L."/>
        </authorList>
    </citation>
    <scope>NUCLEOTIDE SEQUENCE [LARGE SCALE GENOMIC DNA]</scope>
    <source>
        <strain evidence="3 4">GL24</strain>
    </source>
</reference>
<evidence type="ECO:0000313" key="4">
    <source>
        <dbReference type="Proteomes" id="UP000740926"/>
    </source>
</evidence>
<dbReference type="Proteomes" id="UP000740926">
    <property type="component" value="Unassembled WGS sequence"/>
</dbReference>
<dbReference type="OMA" id="WAVICTV"/>
<sequence>MIPPWAVAIVILFIIILLLSSYYIFKKKLNKRTAVGTIKHEEDLIDVRKEVAEERPTQCHFADKMELDSNDPYYHPAFVSIDLNPKQAPTGAPPTQAMVENPSNMIIQEEQGEPEAVARQAIRSASRKSRTRSMIITDASSVFTNKVPDISTYATVRRPPLKPETSPHPTLIRNVPPKNPSRDLQHLFHPQDNDSESISSQRTAIQEEDTIKRHTPPRHTNVDTIRRMLQSSWSGHQLKSSESSSTISNGSIRPVASPVGSINPRLQNQHLVSLSLRPKYQRPSIIGYMEPPQ</sequence>
<gene>
    <name evidence="3" type="ORF">G6F50_012065</name>
</gene>
<dbReference type="EMBL" id="JAANIU010003465">
    <property type="protein sequence ID" value="KAG1562752.1"/>
    <property type="molecule type" value="Genomic_DNA"/>
</dbReference>
<keyword evidence="2" id="KW-0472">Membrane</keyword>
<feature type="transmembrane region" description="Helical" evidence="2">
    <location>
        <begin position="6"/>
        <end position="25"/>
    </location>
</feature>